<feature type="compositionally biased region" description="Polar residues" evidence="1">
    <location>
        <begin position="91"/>
        <end position="105"/>
    </location>
</feature>
<dbReference type="InterPro" id="IPR035899">
    <property type="entry name" value="DBL_dom_sf"/>
</dbReference>
<evidence type="ECO:0000313" key="4">
    <source>
        <dbReference type="Proteomes" id="UP000752171"/>
    </source>
</evidence>
<dbReference type="PANTHER" id="PTHR46944">
    <property type="entry name" value="RHO GUANINE NUCLEOTIDE EXCHANGE FACTOR 33"/>
    <property type="match status" value="1"/>
</dbReference>
<evidence type="ECO:0000256" key="1">
    <source>
        <dbReference type="SAM" id="MobiDB-lite"/>
    </source>
</evidence>
<feature type="region of interest" description="Disordered" evidence="1">
    <location>
        <begin position="557"/>
        <end position="610"/>
    </location>
</feature>
<feature type="domain" description="DH" evidence="2">
    <location>
        <begin position="172"/>
        <end position="353"/>
    </location>
</feature>
<dbReference type="Pfam" id="PF00621">
    <property type="entry name" value="RhoGEF"/>
    <property type="match status" value="1"/>
</dbReference>
<protein>
    <submittedName>
        <fullName evidence="3">Rho guanine nucleotide exchange factor 33-like</fullName>
    </submittedName>
</protein>
<organism evidence="3 4">
    <name type="scientific">Astyanax mexicanus</name>
    <name type="common">Blind cave fish</name>
    <name type="synonym">Astyanax fasciatus mexicanus</name>
    <dbReference type="NCBI Taxonomy" id="7994"/>
    <lineage>
        <taxon>Eukaryota</taxon>
        <taxon>Metazoa</taxon>
        <taxon>Chordata</taxon>
        <taxon>Craniata</taxon>
        <taxon>Vertebrata</taxon>
        <taxon>Euteleostomi</taxon>
        <taxon>Actinopterygii</taxon>
        <taxon>Neopterygii</taxon>
        <taxon>Teleostei</taxon>
        <taxon>Ostariophysi</taxon>
        <taxon>Characiformes</taxon>
        <taxon>Characoidei</taxon>
        <taxon>Acestrorhamphidae</taxon>
        <taxon>Acestrorhamphinae</taxon>
        <taxon>Astyanax</taxon>
    </lineage>
</organism>
<feature type="compositionally biased region" description="Low complexity" evidence="1">
    <location>
        <begin position="688"/>
        <end position="702"/>
    </location>
</feature>
<feature type="compositionally biased region" description="Acidic residues" evidence="1">
    <location>
        <begin position="575"/>
        <end position="585"/>
    </location>
</feature>
<proteinExistence type="predicted"/>
<feature type="region of interest" description="Disordered" evidence="1">
    <location>
        <begin position="90"/>
        <end position="124"/>
    </location>
</feature>
<reference evidence="3 4" key="1">
    <citation type="submission" date="2021-07" db="EMBL/GenBank/DDBJ databases">
        <authorList>
            <person name="Imarazene B."/>
            <person name="Zahm M."/>
            <person name="Klopp C."/>
            <person name="Cabau C."/>
            <person name="Beille S."/>
            <person name="Jouanno E."/>
            <person name="Castinel A."/>
            <person name="Lluch J."/>
            <person name="Gil L."/>
            <person name="Kuchtly C."/>
            <person name="Lopez Roques C."/>
            <person name="Donnadieu C."/>
            <person name="Parrinello H."/>
            <person name="Journot L."/>
            <person name="Du K."/>
            <person name="Schartl M."/>
            <person name="Retaux S."/>
            <person name="Guiguen Y."/>
        </authorList>
    </citation>
    <scope>NUCLEOTIDE SEQUENCE [LARGE SCALE GENOMIC DNA]</scope>
    <source>
        <strain evidence="3">Pach_M1</strain>
        <tissue evidence="3">Testis</tissue>
    </source>
</reference>
<comment type="caution">
    <text evidence="3">The sequence shown here is derived from an EMBL/GenBank/DDBJ whole genome shotgun (WGS) entry which is preliminary data.</text>
</comment>
<dbReference type="GO" id="GO:0005085">
    <property type="term" value="F:guanyl-nucleotide exchange factor activity"/>
    <property type="evidence" value="ECO:0007669"/>
    <property type="project" value="InterPro"/>
</dbReference>
<feature type="compositionally biased region" description="Polar residues" evidence="1">
    <location>
        <begin position="594"/>
        <end position="609"/>
    </location>
</feature>
<name>A0A8T2M053_ASTMX</name>
<feature type="region of interest" description="Disordered" evidence="1">
    <location>
        <begin position="678"/>
        <end position="722"/>
    </location>
</feature>
<feature type="region of interest" description="Disordered" evidence="1">
    <location>
        <begin position="622"/>
        <end position="642"/>
    </location>
</feature>
<dbReference type="InterPro" id="IPR000219">
    <property type="entry name" value="DH_dom"/>
</dbReference>
<evidence type="ECO:0000259" key="2">
    <source>
        <dbReference type="PROSITE" id="PS50010"/>
    </source>
</evidence>
<dbReference type="InterPro" id="IPR042849">
    <property type="entry name" value="ARHGEF33"/>
</dbReference>
<dbReference type="EMBL" id="JAICCE010000007">
    <property type="protein sequence ID" value="KAG9274986.1"/>
    <property type="molecule type" value="Genomic_DNA"/>
</dbReference>
<dbReference type="SUPFAM" id="SSF48065">
    <property type="entry name" value="DBL homology domain (DH-domain)"/>
    <property type="match status" value="1"/>
</dbReference>
<dbReference type="PANTHER" id="PTHR46944:SF1">
    <property type="entry name" value="RHO GUANINE NUCLEOTIDE EXCHANGE FACTOR 33"/>
    <property type="match status" value="1"/>
</dbReference>
<accession>A0A8T2M053</accession>
<sequence length="722" mass="79298">MKSHEGELVKEISKLQAMVLELRAGFSRALLELNQIQLGDTELQTQLEETRHGCNKRALHLETLVLSLREELEDVRCHIRQICDDQVKPEQANNSTAPQNDSTPGCSGMKDVGSNVNGVADSNTGAVSPPLHSAGGALLVHCYLQGLSAGRSSGRDAQVKAERLQSCSLQGRRQRVAVSLLRSEWDYVSSLGLLYDKYKATPTTSSNLDLHKAFAKHVDQMLQRHLQFRNCLEERLTLDQRSWAVGEDFLKLTGQENSAFCDAYLGYMTALASILTAEFSREQPDKPQHTQEEEEKESFRLLSLLLAPVSRLHAYLNTIQFLRSCSGSGHPDWVLLQESEQVLRNLCTRCHIILEREGRWVEGVGPVNSLSGRFLARSPNCGRSAFTKYRARPRAGTADCASSRSDATDCYAPISVPSNGHQTENCHLAVPQPFLPPTGILRNSRERVCDQLPSSSWPEGCSWDCRAGECPLMPLFMPTVRQPQQLLLNPCAPSMVGDLPGTAAQSLKSPSRLVERLCGSPGPDGRVCRSDLYSLPQRIDEGDTDADLGDASVFDYSSVTTCSPDDTLELRGESREDEDDEEDSEIPVLLKPSCSHSHPSGSTPNSQREGSVCMRWQIPRAAPLPPEVPVGGSGTLSRTKTLRRVPTGAFRPIWDAPYREGDAAPAKESTVSFSTTNQIINPQRQTKPSRSLYRSVCSSSPVGAADGIWNESEDSEGPCSNV</sequence>
<evidence type="ECO:0000313" key="3">
    <source>
        <dbReference type="EMBL" id="KAG9274986.1"/>
    </source>
</evidence>
<dbReference type="Proteomes" id="UP000752171">
    <property type="component" value="Unassembled WGS sequence"/>
</dbReference>
<dbReference type="Gene3D" id="1.20.900.10">
    <property type="entry name" value="Dbl homology (DH) domain"/>
    <property type="match status" value="1"/>
</dbReference>
<feature type="compositionally biased region" description="Polar residues" evidence="1">
    <location>
        <begin position="114"/>
        <end position="124"/>
    </location>
</feature>
<gene>
    <name evidence="3" type="ORF">AMEX_G9454</name>
</gene>
<dbReference type="AlphaFoldDB" id="A0A8T2M053"/>
<dbReference type="PROSITE" id="PS50010">
    <property type="entry name" value="DH_2"/>
    <property type="match status" value="1"/>
</dbReference>